<reference evidence="4" key="1">
    <citation type="journal article" date="2004" name="Nature">
        <title>Genome duplication in the teleost fish Tetraodon nigroviridis reveals the early vertebrate proto-karyotype.</title>
        <authorList>
            <person name="Jaillon O."/>
            <person name="Aury J.-M."/>
            <person name="Brunet F."/>
            <person name="Petit J.-L."/>
            <person name="Stange-Thomann N."/>
            <person name="Mauceli E."/>
            <person name="Bouneau L."/>
            <person name="Fischer C."/>
            <person name="Ozouf-Costaz C."/>
            <person name="Bernot A."/>
            <person name="Nicaud S."/>
            <person name="Jaffe D."/>
            <person name="Fisher S."/>
            <person name="Lutfalla G."/>
            <person name="Dossat C."/>
            <person name="Segurens B."/>
            <person name="Dasilva C."/>
            <person name="Salanoubat M."/>
            <person name="Levy M."/>
            <person name="Boudet N."/>
            <person name="Castellano S."/>
            <person name="Anthouard V."/>
            <person name="Jubin C."/>
            <person name="Castelli V."/>
            <person name="Katinka M."/>
            <person name="Vacherie B."/>
            <person name="Biemont C."/>
            <person name="Skalli Z."/>
            <person name="Cattolico L."/>
            <person name="Poulain J."/>
            <person name="De Berardinis V."/>
            <person name="Cruaud C."/>
            <person name="Duprat S."/>
            <person name="Brottier P."/>
            <person name="Coutanceau J.-P."/>
            <person name="Gouzy J."/>
            <person name="Parra G."/>
            <person name="Lardier G."/>
            <person name="Chapple C."/>
            <person name="McKernan K.J."/>
            <person name="McEwan P."/>
            <person name="Bosak S."/>
            <person name="Kellis M."/>
            <person name="Volff J.-N."/>
            <person name="Guigo R."/>
            <person name="Zody M.C."/>
            <person name="Mesirov J."/>
            <person name="Lindblad-Toh K."/>
            <person name="Birren B."/>
            <person name="Nusbaum C."/>
            <person name="Kahn D."/>
            <person name="Robinson-Rechavi M."/>
            <person name="Laudet V."/>
            <person name="Schachter V."/>
            <person name="Quetier F."/>
            <person name="Saurin W."/>
            <person name="Scarpelli C."/>
            <person name="Wincker P."/>
            <person name="Lander E.S."/>
            <person name="Weissenbach J."/>
            <person name="Roest Crollius H."/>
        </authorList>
    </citation>
    <scope>NUCLEOTIDE SEQUENCE [LARGE SCALE GENOMIC DNA]</scope>
</reference>
<dbReference type="PANTHER" id="PTHR15698">
    <property type="entry name" value="PROTEIN CBG15099"/>
    <property type="match status" value="1"/>
</dbReference>
<organism evidence="4">
    <name type="scientific">Tetraodon nigroviridis</name>
    <name type="common">Spotted green pufferfish</name>
    <name type="synonym">Chelonodon nigroviridis</name>
    <dbReference type="NCBI Taxonomy" id="99883"/>
    <lineage>
        <taxon>Eukaryota</taxon>
        <taxon>Metazoa</taxon>
        <taxon>Chordata</taxon>
        <taxon>Craniata</taxon>
        <taxon>Vertebrata</taxon>
        <taxon>Euteleostomi</taxon>
        <taxon>Actinopterygii</taxon>
        <taxon>Neopterygii</taxon>
        <taxon>Teleostei</taxon>
        <taxon>Neoteleostei</taxon>
        <taxon>Acanthomorphata</taxon>
        <taxon>Eupercaria</taxon>
        <taxon>Tetraodontiformes</taxon>
        <taxon>Tetradontoidea</taxon>
        <taxon>Tetraodontidae</taxon>
        <taxon>Tetraodon</taxon>
    </lineage>
</organism>
<dbReference type="InterPro" id="IPR042868">
    <property type="entry name" value="PHYHIP/PHYHIPL"/>
</dbReference>
<dbReference type="SUPFAM" id="SSF49265">
    <property type="entry name" value="Fibronectin type III"/>
    <property type="match status" value="1"/>
</dbReference>
<dbReference type="InterPro" id="IPR045545">
    <property type="entry name" value="PHYIP/PHIPL_C"/>
</dbReference>
<dbReference type="Pfam" id="PF00041">
    <property type="entry name" value="fn3"/>
    <property type="match status" value="1"/>
</dbReference>
<evidence type="ECO:0000256" key="1">
    <source>
        <dbReference type="ARBA" id="ARBA00007962"/>
    </source>
</evidence>
<feature type="domain" description="Fibronectin type-III" evidence="3">
    <location>
        <begin position="30"/>
        <end position="139"/>
    </location>
</feature>
<feature type="non-terminal residue" evidence="4">
    <location>
        <position position="1"/>
    </location>
</feature>
<accession>Q4RNF3</accession>
<dbReference type="InterPro" id="IPR003961">
    <property type="entry name" value="FN3_dom"/>
</dbReference>
<name>Q4RNF3_TETNG</name>
<comment type="caution">
    <text evidence="4">The sequence shown here is derived from an EMBL/GenBank/DDBJ whole genome shotgun (WGS) entry which is preliminary data.</text>
</comment>
<evidence type="ECO:0000259" key="3">
    <source>
        <dbReference type="PROSITE" id="PS50853"/>
    </source>
</evidence>
<dbReference type="InterPro" id="IPR013783">
    <property type="entry name" value="Ig-like_fold"/>
</dbReference>
<gene>
    <name evidence="4" type="ORF">GSTENG00031581001</name>
</gene>
<comment type="function">
    <text evidence="2">May play a role in the development of the central system.</text>
</comment>
<protein>
    <submittedName>
        <fullName evidence="4">(spotted green pufferfish) hypothetical protein</fullName>
    </submittedName>
</protein>
<dbReference type="Gene3D" id="2.60.40.10">
    <property type="entry name" value="Immunoglobulins"/>
    <property type="match status" value="1"/>
</dbReference>
<evidence type="ECO:0000256" key="2">
    <source>
        <dbReference type="ARBA" id="ARBA00037571"/>
    </source>
</evidence>
<sequence>DLSLDALQLCQRDGSKSQDGSVSGTEELPVPQNIKISNITCDSFKICWDTEPRNKERITHYFIDLNKKENKNSNKFKHKDVPTKLVAKAVPLPMTVRGHWFLSPRTEYTVAVQTASKQADGDYAISEWSEIIEFCTAGGGPGHGGRQHRWASWLCGAEQRLLLVLVEGSGASTCWVRPDLRPHPSACLADYSMVHLNQLLEKAEVIAGRMLPFALFYRNHNKEYFDHVREVQQNRMLPSVKDNSGSHGSPISGKLEGIFFSCNTEFNTGKPPQDSPYGRYRHEVAADVLFNPNTNLYFGDFYCMYTAYHYVILVLAPKGSRGDDFCKERLPALDLANNRFLTCKRAEEGGGRLAFHHAQDVILEVIYTDPVDLASGTVAEISGHQLMSLSTVNAKKDPSCKTCNISVGR</sequence>
<dbReference type="EMBL" id="CAAE01015013">
    <property type="protein sequence ID" value="CAG10079.1"/>
    <property type="molecule type" value="Genomic_DNA"/>
</dbReference>
<dbReference type="Pfam" id="PF19281">
    <property type="entry name" value="PHYHIP_C"/>
    <property type="match status" value="1"/>
</dbReference>
<dbReference type="AlphaFoldDB" id="Q4RNF3"/>
<dbReference type="CDD" id="cd00063">
    <property type="entry name" value="FN3"/>
    <property type="match status" value="1"/>
</dbReference>
<dbReference type="PROSITE" id="PS50853">
    <property type="entry name" value="FN3"/>
    <property type="match status" value="1"/>
</dbReference>
<dbReference type="KEGG" id="tng:GSTEN00031581G001"/>
<dbReference type="PANTHER" id="PTHR15698:SF8">
    <property type="entry name" value="PHYTANOYL-COA HYDROXYLASE-INTERACTING PROTEIN-LIKE"/>
    <property type="match status" value="1"/>
</dbReference>
<dbReference type="OrthoDB" id="6101761at2759"/>
<dbReference type="GO" id="GO:0005737">
    <property type="term" value="C:cytoplasm"/>
    <property type="evidence" value="ECO:0007669"/>
    <property type="project" value="TreeGrafter"/>
</dbReference>
<dbReference type="InterPro" id="IPR036116">
    <property type="entry name" value="FN3_sf"/>
</dbReference>
<comment type="similarity">
    <text evidence="1">Belongs to the PHYHIP family.</text>
</comment>
<proteinExistence type="inferred from homology"/>
<evidence type="ECO:0000313" key="4">
    <source>
        <dbReference type="EMBL" id="CAG10079.1"/>
    </source>
</evidence>
<reference evidence="4" key="2">
    <citation type="submission" date="2004-02" db="EMBL/GenBank/DDBJ databases">
        <authorList>
            <consortium name="Genoscope"/>
            <consortium name="Whitehead Institute Centre for Genome Research"/>
        </authorList>
    </citation>
    <scope>NUCLEOTIDE SEQUENCE</scope>
</reference>